<evidence type="ECO:0008006" key="4">
    <source>
        <dbReference type="Google" id="ProtNLM"/>
    </source>
</evidence>
<proteinExistence type="predicted"/>
<reference evidence="2 3" key="1">
    <citation type="submission" date="2015-09" db="EMBL/GenBank/DDBJ databases">
        <title>Host preference determinants of Valsa canker pathogens revealed by comparative genomics.</title>
        <authorList>
            <person name="Yin Z."/>
            <person name="Huang L."/>
        </authorList>
    </citation>
    <scope>NUCLEOTIDE SEQUENCE [LARGE SCALE GENOMIC DNA]</scope>
    <source>
        <strain evidence="2 3">SXYLt</strain>
    </source>
</reference>
<feature type="compositionally biased region" description="Low complexity" evidence="1">
    <location>
        <begin position="511"/>
        <end position="520"/>
    </location>
</feature>
<feature type="compositionally biased region" description="Low complexity" evidence="1">
    <location>
        <begin position="247"/>
        <end position="268"/>
    </location>
</feature>
<name>A0A423XCC6_9PEZI</name>
<feature type="region of interest" description="Disordered" evidence="1">
    <location>
        <begin position="498"/>
        <end position="591"/>
    </location>
</feature>
<dbReference type="EMBL" id="LKEB01000018">
    <property type="protein sequence ID" value="ROW13676.1"/>
    <property type="molecule type" value="Genomic_DNA"/>
</dbReference>
<feature type="compositionally biased region" description="Low complexity" evidence="1">
    <location>
        <begin position="162"/>
        <end position="175"/>
    </location>
</feature>
<feature type="compositionally biased region" description="Basic and acidic residues" evidence="1">
    <location>
        <begin position="103"/>
        <end position="118"/>
    </location>
</feature>
<feature type="compositionally biased region" description="Basic and acidic residues" evidence="1">
    <location>
        <begin position="574"/>
        <end position="591"/>
    </location>
</feature>
<feature type="compositionally biased region" description="Polar residues" evidence="1">
    <location>
        <begin position="457"/>
        <end position="469"/>
    </location>
</feature>
<evidence type="ECO:0000256" key="1">
    <source>
        <dbReference type="SAM" id="MobiDB-lite"/>
    </source>
</evidence>
<dbReference type="Proteomes" id="UP000285146">
    <property type="component" value="Unassembled WGS sequence"/>
</dbReference>
<feature type="compositionally biased region" description="Polar residues" evidence="1">
    <location>
        <begin position="318"/>
        <end position="350"/>
    </location>
</feature>
<feature type="compositionally biased region" description="Polar residues" evidence="1">
    <location>
        <begin position="437"/>
        <end position="450"/>
    </location>
</feature>
<feature type="compositionally biased region" description="Low complexity" evidence="1">
    <location>
        <begin position="406"/>
        <end position="416"/>
    </location>
</feature>
<protein>
    <recommendedName>
        <fullName evidence="4">Nitrogen regulatory protein areA GATA-like domain-containing protein</fullName>
    </recommendedName>
</protein>
<comment type="caution">
    <text evidence="2">The sequence shown here is derived from an EMBL/GenBank/DDBJ whole genome shotgun (WGS) entry which is preliminary data.</text>
</comment>
<gene>
    <name evidence="2" type="ORF">VPNG_04559</name>
</gene>
<dbReference type="InParanoid" id="A0A423XCC6"/>
<feature type="compositionally biased region" description="Basic and acidic residues" evidence="1">
    <location>
        <begin position="290"/>
        <end position="305"/>
    </location>
</feature>
<dbReference type="OrthoDB" id="5424234at2759"/>
<organism evidence="2 3">
    <name type="scientific">Cytospora leucostoma</name>
    <dbReference type="NCBI Taxonomy" id="1230097"/>
    <lineage>
        <taxon>Eukaryota</taxon>
        <taxon>Fungi</taxon>
        <taxon>Dikarya</taxon>
        <taxon>Ascomycota</taxon>
        <taxon>Pezizomycotina</taxon>
        <taxon>Sordariomycetes</taxon>
        <taxon>Sordariomycetidae</taxon>
        <taxon>Diaporthales</taxon>
        <taxon>Cytosporaceae</taxon>
        <taxon>Cytospora</taxon>
    </lineage>
</organism>
<dbReference type="STRING" id="1230097.A0A423XCC6"/>
<feature type="compositionally biased region" description="Low complexity" evidence="1">
    <location>
        <begin position="363"/>
        <end position="375"/>
    </location>
</feature>
<feature type="compositionally biased region" description="Polar residues" evidence="1">
    <location>
        <begin position="417"/>
        <end position="428"/>
    </location>
</feature>
<evidence type="ECO:0000313" key="2">
    <source>
        <dbReference type="EMBL" id="ROW13676.1"/>
    </source>
</evidence>
<sequence length="591" mass="63284">MDALAEVLQKLLPEGIVFDSPVIYAEVAKLPVVPLEDIHRHWKTYTTTHKNLHDPTACRLEHFWWHVWGSNRRELSGKTLARMWEDIASGPTFVPLRGPPNRWEGRPVKPTRSMHESDATAPQPIKELNSQQQYVQAAILRGTPHNLTPSSARPPPPHPILKKPSGPSSTGPRPTARFADVPDSEGEAVQPSGGKTVQRNNKKKVDTRPPGPVPQVKVDKKPASTAKKYVVASNAAKRRPVLPRRQSSQSSTGSGAGSTTGSTTSLDTGSRDAASGMKQAVNQRGPSAGIREHSPLRKQSGRDEEITPGTKAPAKQLMVTSPETQLGSTVSSQTSIHAGLQSMPTQQTLSPALKKSSGKENSSRSQSSSGEPRPSAKALGKRPVISGGPAKPSSLRKSSQLGYFDGQGSQSSPPSSAVTRSIQTNVRSDPQAEMNDGKSNGVQEFTTPTRNEPVRRYTSSAAPNMVRSKSNNESKRLSATNFKSPSVVGLSSIAVTGGFDFASPKARPAADDLPPLAADQPDIRASSLLDSKLTPTQPSPAPAPPLGRSKSQLTLLLERARVGERSRASSHSSRRSDSSKEEGYFDGKKHG</sequence>
<evidence type="ECO:0000313" key="3">
    <source>
        <dbReference type="Proteomes" id="UP000285146"/>
    </source>
</evidence>
<accession>A0A423XCC6</accession>
<feature type="region of interest" description="Disordered" evidence="1">
    <location>
        <begin position="144"/>
        <end position="480"/>
    </location>
</feature>
<dbReference type="AlphaFoldDB" id="A0A423XCC6"/>
<keyword evidence="3" id="KW-1185">Reference proteome</keyword>
<feature type="region of interest" description="Disordered" evidence="1">
    <location>
        <begin position="95"/>
        <end position="123"/>
    </location>
</feature>
<feature type="compositionally biased region" description="Basic and acidic residues" evidence="1">
    <location>
        <begin position="558"/>
        <end position="567"/>
    </location>
</feature>